<dbReference type="OMA" id="HKFIPPH"/>
<reference evidence="3" key="1">
    <citation type="journal article" date="2011" name="Genome Biol.">
        <title>Comparative genomics of the social amoebae Dictyostelium discoideum and Dictyostelium purpureum.</title>
        <authorList>
            <consortium name="US DOE Joint Genome Institute (JGI-PGF)"/>
            <person name="Sucgang R."/>
            <person name="Kuo A."/>
            <person name="Tian X."/>
            <person name="Salerno W."/>
            <person name="Parikh A."/>
            <person name="Feasley C.L."/>
            <person name="Dalin E."/>
            <person name="Tu H."/>
            <person name="Huang E."/>
            <person name="Barry K."/>
            <person name="Lindquist E."/>
            <person name="Shapiro H."/>
            <person name="Bruce D."/>
            <person name="Schmutz J."/>
            <person name="Salamov A."/>
            <person name="Fey P."/>
            <person name="Gaudet P."/>
            <person name="Anjard C."/>
            <person name="Babu M.M."/>
            <person name="Basu S."/>
            <person name="Bushmanova Y."/>
            <person name="van der Wel H."/>
            <person name="Katoh-Kurasawa M."/>
            <person name="Dinh C."/>
            <person name="Coutinho P.M."/>
            <person name="Saito T."/>
            <person name="Elias M."/>
            <person name="Schaap P."/>
            <person name="Kay R.R."/>
            <person name="Henrissat B."/>
            <person name="Eichinger L."/>
            <person name="Rivero F."/>
            <person name="Putnam N.H."/>
            <person name="West C.M."/>
            <person name="Loomis W.F."/>
            <person name="Chisholm R.L."/>
            <person name="Shaulsky G."/>
            <person name="Strassmann J.E."/>
            <person name="Queller D.C."/>
            <person name="Kuspa A."/>
            <person name="Grigoriev I.V."/>
        </authorList>
    </citation>
    <scope>NUCLEOTIDE SEQUENCE [LARGE SCALE GENOMIC DNA]</scope>
    <source>
        <strain evidence="3">QSDP1</strain>
    </source>
</reference>
<evidence type="ECO:0000313" key="2">
    <source>
        <dbReference type="EMBL" id="EGC34794.1"/>
    </source>
</evidence>
<proteinExistence type="predicted"/>
<protein>
    <submittedName>
        <fullName evidence="2">Uncharacterized protein</fullName>
    </submittedName>
</protein>
<dbReference type="RefSeq" id="XP_003288709.1">
    <property type="nucleotide sequence ID" value="XM_003288661.1"/>
</dbReference>
<dbReference type="eggNOG" id="ENOG502RSR8">
    <property type="taxonomic scope" value="Eukaryota"/>
</dbReference>
<dbReference type="InParanoid" id="F0ZMR5"/>
<feature type="compositionally biased region" description="Low complexity" evidence="1">
    <location>
        <begin position="15"/>
        <end position="27"/>
    </location>
</feature>
<evidence type="ECO:0000313" key="3">
    <source>
        <dbReference type="Proteomes" id="UP000001064"/>
    </source>
</evidence>
<feature type="compositionally biased region" description="Polar residues" evidence="1">
    <location>
        <begin position="314"/>
        <end position="324"/>
    </location>
</feature>
<feature type="region of interest" description="Disordered" evidence="1">
    <location>
        <begin position="1"/>
        <end position="27"/>
    </location>
</feature>
<sequence>MRAALEEYNSKFSDDTTPVTPSSSFVDTSTLAPRRRGATVHGAREYHVPSDLRTGISNNPYNGVGNNSSSTAITSGTVAPSSSMTNHQKEDDSYTSLKMRYLRSLNISIQQAPPAKDNNISASAPIPIPIALSMGRGDLDSDSDISDKEDEDTEGSSYDNNSNSNNNNKTSTSFRNTVANSYLSSNQFKNNLNTFVDTDLTNNKNINNTDNNDNGKAGGINGINTLSSQFNNNNTIEISKININKQSVNNSNSSSNNNKNKAIIGFNVNDKNDNSNGFSSSPNDDNGLNAPRKDSKGKGKHKFIPPHELLGTNGDESLITNHSIPGTRKVFAE</sequence>
<feature type="compositionally biased region" description="Basic and acidic residues" evidence="1">
    <location>
        <begin position="1"/>
        <end position="14"/>
    </location>
</feature>
<dbReference type="AlphaFoldDB" id="F0ZMR5"/>
<dbReference type="GeneID" id="10499163"/>
<dbReference type="EMBL" id="GL871083">
    <property type="protein sequence ID" value="EGC34794.1"/>
    <property type="molecule type" value="Genomic_DNA"/>
</dbReference>
<feature type="region of interest" description="Disordered" evidence="1">
    <location>
        <begin position="273"/>
        <end position="333"/>
    </location>
</feature>
<dbReference type="Proteomes" id="UP000001064">
    <property type="component" value="Unassembled WGS sequence"/>
</dbReference>
<name>F0ZMR5_DICPU</name>
<organism evidence="2 3">
    <name type="scientific">Dictyostelium purpureum</name>
    <name type="common">Slime mold</name>
    <dbReference type="NCBI Taxonomy" id="5786"/>
    <lineage>
        <taxon>Eukaryota</taxon>
        <taxon>Amoebozoa</taxon>
        <taxon>Evosea</taxon>
        <taxon>Eumycetozoa</taxon>
        <taxon>Dictyostelia</taxon>
        <taxon>Dictyosteliales</taxon>
        <taxon>Dictyosteliaceae</taxon>
        <taxon>Dictyostelium</taxon>
    </lineage>
</organism>
<feature type="region of interest" description="Disordered" evidence="1">
    <location>
        <begin position="133"/>
        <end position="173"/>
    </location>
</feature>
<feature type="region of interest" description="Disordered" evidence="1">
    <location>
        <begin position="63"/>
        <end position="92"/>
    </location>
</feature>
<feature type="compositionally biased region" description="Low complexity" evidence="1">
    <location>
        <begin position="156"/>
        <end position="173"/>
    </location>
</feature>
<feature type="compositionally biased region" description="Polar residues" evidence="1">
    <location>
        <begin position="63"/>
        <end position="86"/>
    </location>
</feature>
<dbReference type="OrthoDB" id="21422at2759"/>
<dbReference type="KEGG" id="dpp:DICPUDRAFT_92146"/>
<accession>F0ZMR5</accession>
<feature type="compositionally biased region" description="Polar residues" evidence="1">
    <location>
        <begin position="274"/>
        <end position="286"/>
    </location>
</feature>
<gene>
    <name evidence="2" type="ORF">DICPUDRAFT_92146</name>
</gene>
<feature type="compositionally biased region" description="Acidic residues" evidence="1">
    <location>
        <begin position="140"/>
        <end position="154"/>
    </location>
</feature>
<keyword evidence="3" id="KW-1185">Reference proteome</keyword>
<dbReference type="FunCoup" id="F0ZMR5">
    <property type="interactions" value="140"/>
</dbReference>
<evidence type="ECO:0000256" key="1">
    <source>
        <dbReference type="SAM" id="MobiDB-lite"/>
    </source>
</evidence>
<dbReference type="VEuPathDB" id="AmoebaDB:DICPUDRAFT_92146"/>